<organism evidence="1 2">
    <name type="scientific">Rhodococcus qingshengii</name>
    <dbReference type="NCBI Taxonomy" id="334542"/>
    <lineage>
        <taxon>Bacteria</taxon>
        <taxon>Bacillati</taxon>
        <taxon>Actinomycetota</taxon>
        <taxon>Actinomycetes</taxon>
        <taxon>Mycobacteriales</taxon>
        <taxon>Nocardiaceae</taxon>
        <taxon>Rhodococcus</taxon>
        <taxon>Rhodococcus erythropolis group</taxon>
    </lineage>
</organism>
<dbReference type="EMBL" id="JARDXE010000017">
    <property type="protein sequence ID" value="MDE8648175.1"/>
    <property type="molecule type" value="Genomic_DNA"/>
</dbReference>
<dbReference type="AlphaFoldDB" id="A0AAW6LS18"/>
<dbReference type="RefSeq" id="WP_275232413.1">
    <property type="nucleotide sequence ID" value="NZ_JARDXE010000017.1"/>
</dbReference>
<proteinExistence type="predicted"/>
<dbReference type="Proteomes" id="UP001217325">
    <property type="component" value="Unassembled WGS sequence"/>
</dbReference>
<sequence>MIIEHKDCYWRYWDCGDGSFAAREVHHPRGKDMGNTEYFPTLEEACLYAKCRTSGFLHIGALMKLMEHRIARARADHASLTTETKEVANAED</sequence>
<evidence type="ECO:0000313" key="1">
    <source>
        <dbReference type="EMBL" id="MDE8648175.1"/>
    </source>
</evidence>
<reference evidence="1" key="1">
    <citation type="submission" date="2023-02" db="EMBL/GenBank/DDBJ databases">
        <title>A novel hydrolase synthesized by Rhodococcus erythropolis HQ is responsible for the detoxification of Zearalenone.</title>
        <authorList>
            <person name="Hu J."/>
            <person name="Xu J."/>
        </authorList>
    </citation>
    <scope>NUCLEOTIDE SEQUENCE</scope>
    <source>
        <strain evidence="1">HQ</strain>
    </source>
</reference>
<comment type="caution">
    <text evidence="1">The sequence shown here is derived from an EMBL/GenBank/DDBJ whole genome shotgun (WGS) entry which is preliminary data.</text>
</comment>
<gene>
    <name evidence="1" type="ORF">PXH69_24720</name>
</gene>
<accession>A0AAW6LS18</accession>
<evidence type="ECO:0000313" key="2">
    <source>
        <dbReference type="Proteomes" id="UP001217325"/>
    </source>
</evidence>
<name>A0AAW6LS18_RHOSG</name>
<protein>
    <submittedName>
        <fullName evidence="1">Uncharacterized protein</fullName>
    </submittedName>
</protein>